<dbReference type="Proteomes" id="UP001516400">
    <property type="component" value="Unassembled WGS sequence"/>
</dbReference>
<accession>A0ABD2NCF1</accession>
<gene>
    <name evidence="1" type="ORF">HHI36_020879</name>
</gene>
<dbReference type="EMBL" id="JABFTP020000083">
    <property type="protein sequence ID" value="KAL3276160.1"/>
    <property type="molecule type" value="Genomic_DNA"/>
</dbReference>
<dbReference type="AlphaFoldDB" id="A0ABD2NCF1"/>
<keyword evidence="2" id="KW-1185">Reference proteome</keyword>
<protein>
    <submittedName>
        <fullName evidence="1">Uncharacterized protein</fullName>
    </submittedName>
</protein>
<name>A0ABD2NCF1_9CUCU</name>
<organism evidence="1 2">
    <name type="scientific">Cryptolaemus montrouzieri</name>
    <dbReference type="NCBI Taxonomy" id="559131"/>
    <lineage>
        <taxon>Eukaryota</taxon>
        <taxon>Metazoa</taxon>
        <taxon>Ecdysozoa</taxon>
        <taxon>Arthropoda</taxon>
        <taxon>Hexapoda</taxon>
        <taxon>Insecta</taxon>
        <taxon>Pterygota</taxon>
        <taxon>Neoptera</taxon>
        <taxon>Endopterygota</taxon>
        <taxon>Coleoptera</taxon>
        <taxon>Polyphaga</taxon>
        <taxon>Cucujiformia</taxon>
        <taxon>Coccinelloidea</taxon>
        <taxon>Coccinellidae</taxon>
        <taxon>Scymninae</taxon>
        <taxon>Scymnini</taxon>
        <taxon>Cryptolaemus</taxon>
    </lineage>
</organism>
<proteinExistence type="predicted"/>
<evidence type="ECO:0000313" key="2">
    <source>
        <dbReference type="Proteomes" id="UP001516400"/>
    </source>
</evidence>
<dbReference type="PANTHER" id="PTHR33960:SF1">
    <property type="entry name" value="SIMILAR TO KIAA0825 PROTEIN"/>
    <property type="match status" value="1"/>
</dbReference>
<reference evidence="1 2" key="1">
    <citation type="journal article" date="2021" name="BMC Biol.">
        <title>Horizontally acquired antibacterial genes associated with adaptive radiation of ladybird beetles.</title>
        <authorList>
            <person name="Li H.S."/>
            <person name="Tang X.F."/>
            <person name="Huang Y.H."/>
            <person name="Xu Z.Y."/>
            <person name="Chen M.L."/>
            <person name="Du X.Y."/>
            <person name="Qiu B.Y."/>
            <person name="Chen P.T."/>
            <person name="Zhang W."/>
            <person name="Slipinski A."/>
            <person name="Escalona H.E."/>
            <person name="Waterhouse R.M."/>
            <person name="Zwick A."/>
            <person name="Pang H."/>
        </authorList>
    </citation>
    <scope>NUCLEOTIDE SEQUENCE [LARGE SCALE GENOMIC DNA]</scope>
    <source>
        <strain evidence="1">SYSU2018</strain>
    </source>
</reference>
<sequence>MEVKENEICPGFLCPADGQCADVEKTSLYFTPSHYYALFRAITDVLLAIGNTEEIAKILLEPISQKPDWSKCLDRKNVWNQIRPAWFIAVTDLVKPLLPKTIKTTIDAIKTGASMYQAMSIILACFSYFWDCLDSTLYRVTSMIQDMLPSSTTPLSQSVLLQTLIASLYSELLKISAEKHAPKTQNEKKDEHSYPSTSVLFDGTNGTDGEIALALAEALCSIDEDNKHTDQIDEFLQQTKESVEVTDFEEKGSSRLEGSVQMCESLISDILTTDHGKQNLKILFHFVKNNDDWILQKLGTGEQDIEFTPNKIVRPKEPLLYTMFHIGCQPFDQVLSGLWVPDWLNLLQTPMGLSTEKVLAHINQRWEFRDINSPSLTTQDIQAINKVFSALKTIL</sequence>
<comment type="caution">
    <text evidence="1">The sequence shown here is derived from an EMBL/GenBank/DDBJ whole genome shotgun (WGS) entry which is preliminary data.</text>
</comment>
<dbReference type="InterPro" id="IPR027993">
    <property type="entry name" value="DUF4495"/>
</dbReference>
<dbReference type="PANTHER" id="PTHR33960">
    <property type="entry name" value="SIMILAR TO KIAA0825 PROTEIN"/>
    <property type="match status" value="1"/>
</dbReference>
<evidence type="ECO:0000313" key="1">
    <source>
        <dbReference type="EMBL" id="KAL3276160.1"/>
    </source>
</evidence>